<dbReference type="Pfam" id="PF02613">
    <property type="entry name" value="Nitrate_red_del"/>
    <property type="match status" value="1"/>
</dbReference>
<name>A0A1H4D8V4_9ACTO</name>
<dbReference type="PANTHER" id="PTHR34227">
    <property type="entry name" value="CHAPERONE PROTEIN YCDY"/>
    <property type="match status" value="1"/>
</dbReference>
<proteinExistence type="predicted"/>
<dbReference type="InterPro" id="IPR050289">
    <property type="entry name" value="TorD/DmsD_chaperones"/>
</dbReference>
<evidence type="ECO:0000313" key="3">
    <source>
        <dbReference type="Proteomes" id="UP000199288"/>
    </source>
</evidence>
<keyword evidence="3" id="KW-1185">Reference proteome</keyword>
<reference evidence="3" key="1">
    <citation type="submission" date="2016-10" db="EMBL/GenBank/DDBJ databases">
        <authorList>
            <person name="Varghese N."/>
            <person name="Submissions S."/>
        </authorList>
    </citation>
    <scope>NUCLEOTIDE SEQUENCE [LARGE SCALE GENOMIC DNA]</scope>
    <source>
        <strain evidence="3">KPR-1</strain>
    </source>
</reference>
<dbReference type="Gene3D" id="1.10.3480.10">
    <property type="entry name" value="TorD-like"/>
    <property type="match status" value="1"/>
</dbReference>
<protein>
    <submittedName>
        <fullName evidence="2">Chaperone TorD involved in molybdoenzyme TorA maturation</fullName>
    </submittedName>
</protein>
<keyword evidence="1" id="KW-0143">Chaperone</keyword>
<dbReference type="InterPro" id="IPR020945">
    <property type="entry name" value="DMSO/NO3_reduct_chaperone"/>
</dbReference>
<accession>A0A1H4D8V4</accession>
<dbReference type="InterPro" id="IPR036411">
    <property type="entry name" value="TorD-like_sf"/>
</dbReference>
<dbReference type="AlphaFoldDB" id="A0A1H4D8V4"/>
<dbReference type="EMBL" id="FNQV01000015">
    <property type="protein sequence ID" value="SEA68732.1"/>
    <property type="molecule type" value="Genomic_DNA"/>
</dbReference>
<dbReference type="Proteomes" id="UP000199288">
    <property type="component" value="Unassembled WGS sequence"/>
</dbReference>
<sequence length="217" mass="23791">MSEAAERDFAAIDAADITDRAIAWTVISAAFATTLNPQTLSALRDPHQLAEWPLKGPHFEAACHELGMSAALAATDETESELRLAHQRLMSGPGPVDPSPWESVHRSREGLVFDEETRQVRAAYREFGLQSKLLMKVPEDHVAIEAEFLAYLLSEALECIDRGESAQRFLAAYGAFLAEHAGQWLPRYFARFSETATTHYHRGIAGLGAQTIAAAAL</sequence>
<dbReference type="RefSeq" id="WP_092565798.1">
    <property type="nucleotide sequence ID" value="NZ_FNQV01000015.1"/>
</dbReference>
<evidence type="ECO:0000256" key="1">
    <source>
        <dbReference type="ARBA" id="ARBA00023186"/>
    </source>
</evidence>
<gene>
    <name evidence="2" type="ORF">SAMN02910418_02174</name>
</gene>
<organism evidence="2 3">
    <name type="scientific">Bowdeniella nasicola</name>
    <dbReference type="NCBI Taxonomy" id="208480"/>
    <lineage>
        <taxon>Bacteria</taxon>
        <taxon>Bacillati</taxon>
        <taxon>Actinomycetota</taxon>
        <taxon>Actinomycetes</taxon>
        <taxon>Actinomycetales</taxon>
        <taxon>Actinomycetaceae</taxon>
        <taxon>Bowdeniella</taxon>
    </lineage>
</organism>
<dbReference type="OrthoDB" id="9795302at2"/>
<dbReference type="PANTHER" id="PTHR34227:SF1">
    <property type="entry name" value="DIMETHYL SULFOXIDE REDUCTASE CHAPERONE-RELATED"/>
    <property type="match status" value="1"/>
</dbReference>
<dbReference type="SUPFAM" id="SSF89155">
    <property type="entry name" value="TorD-like"/>
    <property type="match status" value="1"/>
</dbReference>
<evidence type="ECO:0000313" key="2">
    <source>
        <dbReference type="EMBL" id="SEA68732.1"/>
    </source>
</evidence>